<comment type="caution">
    <text evidence="7">The sequence shown here is derived from an EMBL/GenBank/DDBJ whole genome shotgun (WGS) entry which is preliminary data.</text>
</comment>
<dbReference type="EMBL" id="VUJU01000916">
    <property type="protein sequence ID" value="KAF0767692.1"/>
    <property type="molecule type" value="Genomic_DNA"/>
</dbReference>
<organism evidence="7 8">
    <name type="scientific">Aphis craccivora</name>
    <name type="common">Cowpea aphid</name>
    <dbReference type="NCBI Taxonomy" id="307492"/>
    <lineage>
        <taxon>Eukaryota</taxon>
        <taxon>Metazoa</taxon>
        <taxon>Ecdysozoa</taxon>
        <taxon>Arthropoda</taxon>
        <taxon>Hexapoda</taxon>
        <taxon>Insecta</taxon>
        <taxon>Pterygota</taxon>
        <taxon>Neoptera</taxon>
        <taxon>Paraneoptera</taxon>
        <taxon>Hemiptera</taxon>
        <taxon>Sternorrhyncha</taxon>
        <taxon>Aphidomorpha</taxon>
        <taxon>Aphidoidea</taxon>
        <taxon>Aphididae</taxon>
        <taxon>Aphidini</taxon>
        <taxon>Aphis</taxon>
        <taxon>Aphis</taxon>
    </lineage>
</organism>
<dbReference type="Pfam" id="PF00916">
    <property type="entry name" value="Sulfate_transp"/>
    <property type="match status" value="2"/>
</dbReference>
<feature type="domain" description="STAS" evidence="6">
    <location>
        <begin position="389"/>
        <end position="466"/>
    </location>
</feature>
<dbReference type="PANTHER" id="PTHR11814">
    <property type="entry name" value="SULFATE TRANSPORTER"/>
    <property type="match status" value="1"/>
</dbReference>
<evidence type="ECO:0000256" key="3">
    <source>
        <dbReference type="ARBA" id="ARBA00022989"/>
    </source>
</evidence>
<keyword evidence="8" id="KW-1185">Reference proteome</keyword>
<reference evidence="7 8" key="1">
    <citation type="submission" date="2019-08" db="EMBL/GenBank/DDBJ databases">
        <title>Whole genome of Aphis craccivora.</title>
        <authorList>
            <person name="Voronova N.V."/>
            <person name="Shulinski R.S."/>
            <person name="Bandarenka Y.V."/>
            <person name="Zhorov D.G."/>
            <person name="Warner D."/>
        </authorList>
    </citation>
    <scope>NUCLEOTIDE SEQUENCE [LARGE SCALE GENOMIC DNA]</scope>
    <source>
        <strain evidence="7">180601</strain>
        <tissue evidence="7">Whole Body</tissue>
    </source>
</reference>
<sequence length="466" mass="52084">MNGLPINCTNNTSVAGRRTNSKKLHKKKRKCSDYLRKTIPSIDWLFLNYRWSEDLMEDTMTGVVVAVLSIPLGMGYLILGNVEPTVGLYMSVFPMLVYGLLGSHPSGDPRHFDGRARAVAHLHLPTRVAEHRVVGDVSGFSAFVAVVILTFQLKELLVVNVARRYGMMQVPYTFYDFFDRFHTIIWATTTVSAITVTILLVYGKYLKERINSRLCMPLPIELIIMVFDTALFQVTTIAQDYNMVQIELFSAVFVDACVIAVVSYTLTMSLALLVSEKLRYPLNANQEMLAQGLCNVVSSFFSCLPCGALASRSAAQQTISGKTQMSSVSKTDGILWMVTYITIVPLDAVLGMMVGVALSLLFVFAKGVLTDMYVLFRLPNTDLYVRLDLYTVAVEIPHVKIVQYAHRILWYSIRRLVEATRDENGSETGRPRSVVLDMAALQYVDAASVKNLSELIESYVSNGQWV</sequence>
<dbReference type="InterPro" id="IPR036513">
    <property type="entry name" value="STAS_dom_sf"/>
</dbReference>
<evidence type="ECO:0000256" key="2">
    <source>
        <dbReference type="ARBA" id="ARBA00022692"/>
    </source>
</evidence>
<dbReference type="OrthoDB" id="288203at2759"/>
<evidence type="ECO:0000313" key="7">
    <source>
        <dbReference type="EMBL" id="KAF0767692.1"/>
    </source>
</evidence>
<keyword evidence="4 5" id="KW-0472">Membrane</keyword>
<dbReference type="InterPro" id="IPR001902">
    <property type="entry name" value="SLC26A/SulP_fam"/>
</dbReference>
<dbReference type="InterPro" id="IPR011547">
    <property type="entry name" value="SLC26A/SulP_dom"/>
</dbReference>
<evidence type="ECO:0000256" key="1">
    <source>
        <dbReference type="ARBA" id="ARBA00004141"/>
    </source>
</evidence>
<evidence type="ECO:0000256" key="5">
    <source>
        <dbReference type="SAM" id="Phobius"/>
    </source>
</evidence>
<protein>
    <submittedName>
        <fullName evidence="7">Prestin-like</fullName>
    </submittedName>
</protein>
<evidence type="ECO:0000313" key="8">
    <source>
        <dbReference type="Proteomes" id="UP000478052"/>
    </source>
</evidence>
<comment type="subcellular location">
    <subcellularLocation>
        <location evidence="1">Membrane</location>
        <topology evidence="1">Multi-pass membrane protein</topology>
    </subcellularLocation>
</comment>
<dbReference type="InterPro" id="IPR002645">
    <property type="entry name" value="STAS_dom"/>
</dbReference>
<feature type="transmembrane region" description="Helical" evidence="5">
    <location>
        <begin position="248"/>
        <end position="273"/>
    </location>
</feature>
<gene>
    <name evidence="7" type="ORF">FWK35_00005197</name>
</gene>
<name>A0A6G0ZAP7_APHCR</name>
<feature type="transmembrane region" description="Helical" evidence="5">
    <location>
        <begin position="133"/>
        <end position="153"/>
    </location>
</feature>
<dbReference type="AlphaFoldDB" id="A0A6G0ZAP7"/>
<feature type="transmembrane region" description="Helical" evidence="5">
    <location>
        <begin position="214"/>
        <end position="236"/>
    </location>
</feature>
<dbReference type="GO" id="GO:0055085">
    <property type="term" value="P:transmembrane transport"/>
    <property type="evidence" value="ECO:0007669"/>
    <property type="project" value="InterPro"/>
</dbReference>
<feature type="transmembrane region" description="Helical" evidence="5">
    <location>
        <begin position="60"/>
        <end position="79"/>
    </location>
</feature>
<proteinExistence type="predicted"/>
<dbReference type="Gene3D" id="3.30.750.24">
    <property type="entry name" value="STAS domain"/>
    <property type="match status" value="1"/>
</dbReference>
<feature type="transmembrane region" description="Helical" evidence="5">
    <location>
        <begin position="334"/>
        <end position="364"/>
    </location>
</feature>
<evidence type="ECO:0000256" key="4">
    <source>
        <dbReference type="ARBA" id="ARBA00023136"/>
    </source>
</evidence>
<dbReference type="GO" id="GO:0016020">
    <property type="term" value="C:membrane"/>
    <property type="evidence" value="ECO:0007669"/>
    <property type="project" value="UniProtKB-SubCell"/>
</dbReference>
<accession>A0A6G0ZAP7</accession>
<evidence type="ECO:0000259" key="6">
    <source>
        <dbReference type="PROSITE" id="PS50801"/>
    </source>
</evidence>
<dbReference type="Proteomes" id="UP000478052">
    <property type="component" value="Unassembled WGS sequence"/>
</dbReference>
<dbReference type="PROSITE" id="PS50801">
    <property type="entry name" value="STAS"/>
    <property type="match status" value="1"/>
</dbReference>
<keyword evidence="2 5" id="KW-0812">Transmembrane</keyword>
<feature type="transmembrane region" description="Helical" evidence="5">
    <location>
        <begin position="184"/>
        <end position="202"/>
    </location>
</feature>
<keyword evidence="3 5" id="KW-1133">Transmembrane helix</keyword>